<evidence type="ECO:0000313" key="4">
    <source>
        <dbReference type="Proteomes" id="UP000054279"/>
    </source>
</evidence>
<dbReference type="AlphaFoldDB" id="A0A0C9VGI1"/>
<dbReference type="Proteomes" id="UP000054279">
    <property type="component" value="Unassembled WGS sequence"/>
</dbReference>
<evidence type="ECO:0000256" key="1">
    <source>
        <dbReference type="SAM" id="Coils"/>
    </source>
</evidence>
<reference evidence="3 4" key="1">
    <citation type="submission" date="2014-06" db="EMBL/GenBank/DDBJ databases">
        <title>Evolutionary Origins and Diversification of the Mycorrhizal Mutualists.</title>
        <authorList>
            <consortium name="DOE Joint Genome Institute"/>
            <consortium name="Mycorrhizal Genomics Consortium"/>
            <person name="Kohler A."/>
            <person name="Kuo A."/>
            <person name="Nagy L.G."/>
            <person name="Floudas D."/>
            <person name="Copeland A."/>
            <person name="Barry K.W."/>
            <person name="Cichocki N."/>
            <person name="Veneault-Fourrey C."/>
            <person name="LaButti K."/>
            <person name="Lindquist E.A."/>
            <person name="Lipzen A."/>
            <person name="Lundell T."/>
            <person name="Morin E."/>
            <person name="Murat C."/>
            <person name="Riley R."/>
            <person name="Ohm R."/>
            <person name="Sun H."/>
            <person name="Tunlid A."/>
            <person name="Henrissat B."/>
            <person name="Grigoriev I.V."/>
            <person name="Hibbett D.S."/>
            <person name="Martin F."/>
        </authorList>
    </citation>
    <scope>NUCLEOTIDE SEQUENCE [LARGE SCALE GENOMIC DNA]</scope>
    <source>
        <strain evidence="3 4">SS14</strain>
    </source>
</reference>
<evidence type="ECO:0000313" key="3">
    <source>
        <dbReference type="EMBL" id="KIJ40537.1"/>
    </source>
</evidence>
<organism evidence="3 4">
    <name type="scientific">Sphaerobolus stellatus (strain SS14)</name>
    <dbReference type="NCBI Taxonomy" id="990650"/>
    <lineage>
        <taxon>Eukaryota</taxon>
        <taxon>Fungi</taxon>
        <taxon>Dikarya</taxon>
        <taxon>Basidiomycota</taxon>
        <taxon>Agaricomycotina</taxon>
        <taxon>Agaricomycetes</taxon>
        <taxon>Phallomycetidae</taxon>
        <taxon>Geastrales</taxon>
        <taxon>Sphaerobolaceae</taxon>
        <taxon>Sphaerobolus</taxon>
    </lineage>
</organism>
<keyword evidence="4" id="KW-1185">Reference proteome</keyword>
<sequence>MSHTSSSGNAADLLSRFHNQQAKHDENLVERTLTSILLNSHSLGMRYWTEYMRCGPMLAEKANSCRLQDDMDDLKEKIQELETQLLSLQISNTVSEHSMMLTSPTDYNPAVSSAHLLASPAKVTYSCKPSRKLGKNADFRNHVLKPEVRPDHWSLHMWQALLGWHKNPMSVPNAIRDDPNGYFLKEDIDVAAWLNKIITDNSHLAFMHRMKTVFSSHLTFETIFSEFNSNSLRPAFQQMHWITDSSMPVRMGSQITKGTKDKVQTTESEKFDVLDEAEKEHWREQAASLKAELEAARETFTSEAVYKHFTTMFEFWGQCEWYFHIIAASSPVEGQAKSWCLTHSNGYKFLSYDIHCQNYKEHVTDEWHHFVNTCYTEQMSTTLQTECFLQNGQDGYPLLPNLSDDWSSVQIRQILTAYFDLLWEDVTCIRVPWSDVSETPEKYLNISIFPPELLPLHEPKDYTQIQLFQLWALILSTQSESSDILPLCFTKTIKGHSVPNVTWSAPIPNVTAKKKKIADQFYVDECARHLTSRSEHTPSSPSARSSSSDITPSDDNMDNAVTMDVSDTMQSLIYADKAEDVNQAPAVDGQIQPKLVTTNKTAGPPSSLTLLSDTEQPTDIMKNKCKRAAKEDSVEQVVSKKSKLNNDGVVKGT</sequence>
<evidence type="ECO:0000256" key="2">
    <source>
        <dbReference type="SAM" id="MobiDB-lite"/>
    </source>
</evidence>
<feature type="coiled-coil region" evidence="1">
    <location>
        <begin position="64"/>
        <end position="91"/>
    </location>
</feature>
<gene>
    <name evidence="3" type="ORF">M422DRAFT_256512</name>
</gene>
<dbReference type="EMBL" id="KN837143">
    <property type="protein sequence ID" value="KIJ40537.1"/>
    <property type="molecule type" value="Genomic_DNA"/>
</dbReference>
<protein>
    <submittedName>
        <fullName evidence="3">Uncharacterized protein</fullName>
    </submittedName>
</protein>
<accession>A0A0C9VGI1</accession>
<feature type="compositionally biased region" description="Low complexity" evidence="2">
    <location>
        <begin position="538"/>
        <end position="554"/>
    </location>
</feature>
<name>A0A0C9VGI1_SPHS4</name>
<feature type="region of interest" description="Disordered" evidence="2">
    <location>
        <begin position="631"/>
        <end position="653"/>
    </location>
</feature>
<keyword evidence="1" id="KW-0175">Coiled coil</keyword>
<feature type="region of interest" description="Disordered" evidence="2">
    <location>
        <begin position="531"/>
        <end position="560"/>
    </location>
</feature>
<dbReference type="HOGENOM" id="CLU_419880_0_0_1"/>
<proteinExistence type="predicted"/>